<evidence type="ECO:0000313" key="2">
    <source>
        <dbReference type="Proteomes" id="UP001546774"/>
    </source>
</evidence>
<protein>
    <submittedName>
        <fullName evidence="1">Uncharacterized protein</fullName>
    </submittedName>
</protein>
<proteinExistence type="predicted"/>
<accession>A0ABV1H5P3</accession>
<dbReference type="Proteomes" id="UP001546774">
    <property type="component" value="Unassembled WGS sequence"/>
</dbReference>
<keyword evidence="2" id="KW-1185">Reference proteome</keyword>
<gene>
    <name evidence="1" type="ORF">WMO37_07075</name>
</gene>
<name>A0ABV1H5P3_9FIRM</name>
<reference evidence="1" key="1">
    <citation type="submission" date="2024-03" db="EMBL/GenBank/DDBJ databases">
        <title>Human intestinal bacterial collection.</title>
        <authorList>
            <person name="Pauvert C."/>
            <person name="Hitch T.C.A."/>
            <person name="Clavel T."/>
        </authorList>
    </citation>
    <scope>NUCLEOTIDE SEQUENCE [LARGE SCALE GENOMIC DNA]</scope>
    <source>
        <strain evidence="1">CLA-AA-H89B</strain>
    </source>
</reference>
<sequence>MELINKVESVSKVGNTARVAAEQKNSSSESFEQILALEQSRQKARVRRADERPVNVNPDVLNGRMNGYNNKAREAYFSMVFPTMDLKG</sequence>
<dbReference type="EMBL" id="JBBMFS010000005">
    <property type="protein sequence ID" value="MEQ2554783.1"/>
    <property type="molecule type" value="Genomic_DNA"/>
</dbReference>
<evidence type="ECO:0000313" key="1">
    <source>
        <dbReference type="EMBL" id="MEQ2554783.1"/>
    </source>
</evidence>
<comment type="caution">
    <text evidence="1">The sequence shown here is derived from an EMBL/GenBank/DDBJ whole genome shotgun (WGS) entry which is preliminary data.</text>
</comment>
<organism evidence="1 2">
    <name type="scientific">Lachnospira intestinalis</name>
    <dbReference type="NCBI Taxonomy" id="3133158"/>
    <lineage>
        <taxon>Bacteria</taxon>
        <taxon>Bacillati</taxon>
        <taxon>Bacillota</taxon>
        <taxon>Clostridia</taxon>
        <taxon>Lachnospirales</taxon>
        <taxon>Lachnospiraceae</taxon>
        <taxon>Lachnospira</taxon>
    </lineage>
</organism>